<evidence type="ECO:0000313" key="2">
    <source>
        <dbReference type="Proteomes" id="UP000601435"/>
    </source>
</evidence>
<dbReference type="EMBL" id="CAJNJA010077730">
    <property type="protein sequence ID" value="CAE7921003.1"/>
    <property type="molecule type" value="Genomic_DNA"/>
</dbReference>
<sequence>MSRSVVWGQADLSLERMECLHSVRCDGDREMDTYSKNGVKPGRIQKACKNPCSCEGGCSVPRRIMTKVCECFWSLSKAGQDGLLWSLQQGAGKKRHYSIAGYAVCREAFMRLLGIGRGRLRRCKSICHGLDLRKMTSSKRPALKQASLRVFFMHMYHSAAESMTTKFTTAEVLSTSTPELQRRMLKRLIAYKLQTATEQISFDMDPAQLPVRELPHSSASSLYTQYQAFCARGSQDVNVAGRSLFYSEFVRWSPCLRFRKKSTHGICFTCSKLRAAISESKKDFARHVRLCNELLDHHVTQWKDRQVYWEARTRAQTQRDLLTIILDSYDKAKAMLPKWQDSRTPKRAAFEKNFRPHVTITLVLVHGVGAFFYTCDEGMTLGANWTLEIAARPHSGQ</sequence>
<dbReference type="Proteomes" id="UP000601435">
    <property type="component" value="Unassembled WGS sequence"/>
</dbReference>
<dbReference type="OrthoDB" id="423487at2759"/>
<accession>A0A813BV25</accession>
<name>A0A813BV25_9DINO</name>
<gene>
    <name evidence="1" type="ORF">SNEC2469_LOCUS31719</name>
</gene>
<evidence type="ECO:0000313" key="1">
    <source>
        <dbReference type="EMBL" id="CAE7921003.1"/>
    </source>
</evidence>
<proteinExistence type="predicted"/>
<organism evidence="1 2">
    <name type="scientific">Symbiodinium necroappetens</name>
    <dbReference type="NCBI Taxonomy" id="1628268"/>
    <lineage>
        <taxon>Eukaryota</taxon>
        <taxon>Sar</taxon>
        <taxon>Alveolata</taxon>
        <taxon>Dinophyceae</taxon>
        <taxon>Suessiales</taxon>
        <taxon>Symbiodiniaceae</taxon>
        <taxon>Symbiodinium</taxon>
    </lineage>
</organism>
<protein>
    <submittedName>
        <fullName evidence="1">Uncharacterized protein</fullName>
    </submittedName>
</protein>
<dbReference type="AlphaFoldDB" id="A0A813BV25"/>
<keyword evidence="2" id="KW-1185">Reference proteome</keyword>
<reference evidence="1" key="1">
    <citation type="submission" date="2021-02" db="EMBL/GenBank/DDBJ databases">
        <authorList>
            <person name="Dougan E. K."/>
            <person name="Rhodes N."/>
            <person name="Thang M."/>
            <person name="Chan C."/>
        </authorList>
    </citation>
    <scope>NUCLEOTIDE SEQUENCE</scope>
</reference>
<comment type="caution">
    <text evidence="1">The sequence shown here is derived from an EMBL/GenBank/DDBJ whole genome shotgun (WGS) entry which is preliminary data.</text>
</comment>